<feature type="domain" description="ABM" evidence="1">
    <location>
        <begin position="129"/>
        <end position="204"/>
    </location>
</feature>
<dbReference type="Pfam" id="PF03992">
    <property type="entry name" value="ABM"/>
    <property type="match status" value="1"/>
</dbReference>
<protein>
    <recommendedName>
        <fullName evidence="1">ABM domain-containing protein</fullName>
    </recommendedName>
</protein>
<dbReference type="InterPro" id="IPR007138">
    <property type="entry name" value="ABM_dom"/>
</dbReference>
<reference evidence="2 3" key="1">
    <citation type="submission" date="2018-05" db="EMBL/GenBank/DDBJ databases">
        <title>Genome sequencing and assembly of the regulated plant pathogen Lachnellula willkommii and related sister species for the development of diagnostic species identification markers.</title>
        <authorList>
            <person name="Giroux E."/>
            <person name="Bilodeau G."/>
        </authorList>
    </citation>
    <scope>NUCLEOTIDE SEQUENCE [LARGE SCALE GENOMIC DNA]</scope>
    <source>
        <strain evidence="2 3">CBS 185.66</strain>
    </source>
</reference>
<proteinExistence type="predicted"/>
<gene>
    <name evidence="2" type="ORF">LHYA1_G007591</name>
</gene>
<dbReference type="InterPro" id="IPR011008">
    <property type="entry name" value="Dimeric_a/b-barrel"/>
</dbReference>
<sequence length="229" mass="25968">MAKQALQVIFIPHRPVPDDAEINKDLSPAFDILLHHWWTLNVFPRAPGLQALWRGKKYEDRFTQIAILLWSSQDSSHAFFTSPAYATFHKVLQPAMNGRHITWQNHALLNTTGIDDVAHLKATLNSPAIEVALTKVVEGGVAGYYENFSKVVVGILNEDPGCDGHFISPLIENPQDQLLLINWKSVDAHHEEFEKRPGFKACIDALFTYYKEFVVPWHIVELKLVYGSL</sequence>
<name>A0A8H8TWE7_9HELO</name>
<evidence type="ECO:0000313" key="3">
    <source>
        <dbReference type="Proteomes" id="UP000431533"/>
    </source>
</evidence>
<dbReference type="RefSeq" id="XP_031003115.1">
    <property type="nucleotide sequence ID" value="XM_031152520.1"/>
</dbReference>
<evidence type="ECO:0000313" key="2">
    <source>
        <dbReference type="EMBL" id="TVY24327.1"/>
    </source>
</evidence>
<dbReference type="GeneID" id="41987789"/>
<comment type="caution">
    <text evidence="2">The sequence shown here is derived from an EMBL/GenBank/DDBJ whole genome shotgun (WGS) entry which is preliminary data.</text>
</comment>
<dbReference type="OrthoDB" id="3830579at2759"/>
<evidence type="ECO:0000259" key="1">
    <source>
        <dbReference type="Pfam" id="PF03992"/>
    </source>
</evidence>
<keyword evidence="3" id="KW-1185">Reference proteome</keyword>
<dbReference type="Proteomes" id="UP000431533">
    <property type="component" value="Unassembled WGS sequence"/>
</dbReference>
<organism evidence="2 3">
    <name type="scientific">Lachnellula hyalina</name>
    <dbReference type="NCBI Taxonomy" id="1316788"/>
    <lineage>
        <taxon>Eukaryota</taxon>
        <taxon>Fungi</taxon>
        <taxon>Dikarya</taxon>
        <taxon>Ascomycota</taxon>
        <taxon>Pezizomycotina</taxon>
        <taxon>Leotiomycetes</taxon>
        <taxon>Helotiales</taxon>
        <taxon>Lachnaceae</taxon>
        <taxon>Lachnellula</taxon>
    </lineage>
</organism>
<accession>A0A8H8TWE7</accession>
<dbReference type="Gene3D" id="3.30.70.100">
    <property type="match status" value="1"/>
</dbReference>
<dbReference type="AlphaFoldDB" id="A0A8H8TWE7"/>
<dbReference type="EMBL" id="QGMH01000135">
    <property type="protein sequence ID" value="TVY24327.1"/>
    <property type="molecule type" value="Genomic_DNA"/>
</dbReference>
<dbReference type="SUPFAM" id="SSF54909">
    <property type="entry name" value="Dimeric alpha+beta barrel"/>
    <property type="match status" value="2"/>
</dbReference>